<keyword evidence="1" id="KW-0732">Signal</keyword>
<reference evidence="2" key="1">
    <citation type="submission" date="2018-07" db="EMBL/GenBank/DDBJ databases">
        <authorList>
            <person name="Quirk P.G."/>
            <person name="Krulwich T.A."/>
        </authorList>
    </citation>
    <scope>NUCLEOTIDE SEQUENCE</scope>
</reference>
<protein>
    <submittedName>
        <fullName evidence="2">CSON013701 protein</fullName>
    </submittedName>
</protein>
<sequence length="68" mass="7726">MKSLQIILIFSTIFVVIKFGSSPKLIQEPILKIIMSFSCNIRQVDNICKDCKISEILAKQILVDVKTE</sequence>
<organism evidence="2">
    <name type="scientific">Culicoides sonorensis</name>
    <name type="common">Biting midge</name>
    <dbReference type="NCBI Taxonomy" id="179676"/>
    <lineage>
        <taxon>Eukaryota</taxon>
        <taxon>Metazoa</taxon>
        <taxon>Ecdysozoa</taxon>
        <taxon>Arthropoda</taxon>
        <taxon>Hexapoda</taxon>
        <taxon>Insecta</taxon>
        <taxon>Pterygota</taxon>
        <taxon>Neoptera</taxon>
        <taxon>Endopterygota</taxon>
        <taxon>Diptera</taxon>
        <taxon>Nematocera</taxon>
        <taxon>Chironomoidea</taxon>
        <taxon>Ceratopogonidae</taxon>
        <taxon>Ceratopogoninae</taxon>
        <taxon>Culicoides</taxon>
        <taxon>Monoculicoides</taxon>
    </lineage>
</organism>
<dbReference type="VEuPathDB" id="VectorBase:CSON013701"/>
<evidence type="ECO:0000313" key="2">
    <source>
        <dbReference type="EMBL" id="SSX17375.1"/>
    </source>
</evidence>
<feature type="chain" id="PRO_5016339400" evidence="1">
    <location>
        <begin position="21"/>
        <end position="68"/>
    </location>
</feature>
<gene>
    <name evidence="2" type="primary">CSON013701</name>
</gene>
<feature type="signal peptide" evidence="1">
    <location>
        <begin position="1"/>
        <end position="20"/>
    </location>
</feature>
<accession>A0A336LI85</accession>
<evidence type="ECO:0000256" key="1">
    <source>
        <dbReference type="SAM" id="SignalP"/>
    </source>
</evidence>
<name>A0A336LI85_CULSO</name>
<proteinExistence type="predicted"/>
<dbReference type="EMBL" id="UFQT01000006">
    <property type="protein sequence ID" value="SSX17375.1"/>
    <property type="molecule type" value="Genomic_DNA"/>
</dbReference>
<dbReference type="AlphaFoldDB" id="A0A336LI85"/>